<feature type="region of interest" description="Disordered" evidence="1">
    <location>
        <begin position="362"/>
        <end position="381"/>
    </location>
</feature>
<name>A0ABW4TXM6_9SPHN</name>
<keyword evidence="4" id="KW-0012">Acyltransferase</keyword>
<dbReference type="PANTHER" id="PTHR23028:SF53">
    <property type="entry name" value="ACYL_TRANSF_3 DOMAIN-CONTAINING PROTEIN"/>
    <property type="match status" value="1"/>
</dbReference>
<dbReference type="InterPro" id="IPR002656">
    <property type="entry name" value="Acyl_transf_3_dom"/>
</dbReference>
<dbReference type="Proteomes" id="UP001597400">
    <property type="component" value="Unassembled WGS sequence"/>
</dbReference>
<proteinExistence type="predicted"/>
<gene>
    <name evidence="4" type="ORF">ACFSGX_11890</name>
</gene>
<feature type="transmembrane region" description="Helical" evidence="2">
    <location>
        <begin position="109"/>
        <end position="129"/>
    </location>
</feature>
<feature type="transmembrane region" description="Helical" evidence="2">
    <location>
        <begin position="265"/>
        <end position="284"/>
    </location>
</feature>
<dbReference type="EC" id="2.3.-.-" evidence="4"/>
<feature type="domain" description="Acyltransferase 3" evidence="3">
    <location>
        <begin position="24"/>
        <end position="344"/>
    </location>
</feature>
<reference evidence="5" key="1">
    <citation type="journal article" date="2019" name="Int. J. Syst. Evol. Microbiol.">
        <title>The Global Catalogue of Microorganisms (GCM) 10K type strain sequencing project: providing services to taxonomists for standard genome sequencing and annotation.</title>
        <authorList>
            <consortium name="The Broad Institute Genomics Platform"/>
            <consortium name="The Broad Institute Genome Sequencing Center for Infectious Disease"/>
            <person name="Wu L."/>
            <person name="Ma J."/>
        </authorList>
    </citation>
    <scope>NUCLEOTIDE SEQUENCE [LARGE SCALE GENOMIC DNA]</scope>
    <source>
        <strain evidence="5">CGMCC 1.12702</strain>
    </source>
</reference>
<evidence type="ECO:0000313" key="4">
    <source>
        <dbReference type="EMBL" id="MFD1951465.1"/>
    </source>
</evidence>
<dbReference type="InterPro" id="IPR050879">
    <property type="entry name" value="Acyltransferase_3"/>
</dbReference>
<evidence type="ECO:0000256" key="2">
    <source>
        <dbReference type="SAM" id="Phobius"/>
    </source>
</evidence>
<evidence type="ECO:0000259" key="3">
    <source>
        <dbReference type="Pfam" id="PF01757"/>
    </source>
</evidence>
<feature type="transmembrane region" description="Helical" evidence="2">
    <location>
        <begin position="158"/>
        <end position="179"/>
    </location>
</feature>
<keyword evidence="2" id="KW-0812">Transmembrane</keyword>
<dbReference type="PANTHER" id="PTHR23028">
    <property type="entry name" value="ACETYLTRANSFERASE"/>
    <property type="match status" value="1"/>
</dbReference>
<feature type="transmembrane region" description="Helical" evidence="2">
    <location>
        <begin position="21"/>
        <end position="42"/>
    </location>
</feature>
<feature type="transmembrane region" description="Helical" evidence="2">
    <location>
        <begin position="325"/>
        <end position="346"/>
    </location>
</feature>
<dbReference type="EMBL" id="JBHUGS010000003">
    <property type="protein sequence ID" value="MFD1951465.1"/>
    <property type="molecule type" value="Genomic_DNA"/>
</dbReference>
<dbReference type="RefSeq" id="WP_380930171.1">
    <property type="nucleotide sequence ID" value="NZ_JBHUGS010000003.1"/>
</dbReference>
<accession>A0ABW4TXM6</accession>
<feature type="transmembrane region" description="Helical" evidence="2">
    <location>
        <begin position="296"/>
        <end position="313"/>
    </location>
</feature>
<keyword evidence="4" id="KW-0808">Transferase</keyword>
<evidence type="ECO:0000256" key="1">
    <source>
        <dbReference type="SAM" id="MobiDB-lite"/>
    </source>
</evidence>
<organism evidence="4 5">
    <name type="scientific">Sphingomonas arantia</name>
    <dbReference type="NCBI Taxonomy" id="1460676"/>
    <lineage>
        <taxon>Bacteria</taxon>
        <taxon>Pseudomonadati</taxon>
        <taxon>Pseudomonadota</taxon>
        <taxon>Alphaproteobacteria</taxon>
        <taxon>Sphingomonadales</taxon>
        <taxon>Sphingomonadaceae</taxon>
        <taxon>Sphingomonas</taxon>
    </lineage>
</organism>
<keyword evidence="5" id="KW-1185">Reference proteome</keyword>
<feature type="transmembrane region" description="Helical" evidence="2">
    <location>
        <begin position="241"/>
        <end position="259"/>
    </location>
</feature>
<dbReference type="GO" id="GO:0016746">
    <property type="term" value="F:acyltransferase activity"/>
    <property type="evidence" value="ECO:0007669"/>
    <property type="project" value="UniProtKB-KW"/>
</dbReference>
<keyword evidence="2" id="KW-1133">Transmembrane helix</keyword>
<comment type="caution">
    <text evidence="4">The sequence shown here is derived from an EMBL/GenBank/DDBJ whole genome shotgun (WGS) entry which is preliminary data.</text>
</comment>
<feature type="transmembrane region" description="Helical" evidence="2">
    <location>
        <begin position="214"/>
        <end position="234"/>
    </location>
</feature>
<keyword evidence="2" id="KW-0472">Membrane</keyword>
<dbReference type="Pfam" id="PF01757">
    <property type="entry name" value="Acyl_transf_3"/>
    <property type="match status" value="1"/>
</dbReference>
<protein>
    <submittedName>
        <fullName evidence="4">Acyltransferase family protein</fullName>
        <ecNumber evidence="4">2.3.-.-</ecNumber>
    </submittedName>
</protein>
<feature type="transmembrane region" description="Helical" evidence="2">
    <location>
        <begin position="62"/>
        <end position="84"/>
    </location>
</feature>
<sequence>MTMPGLRQGGTTAEREAPATHFPAVQAIRGLAAVMVVLHHMFAGGHLSALGGQLPAFVRVAIGYGWAGVPVFFALSGFVIAHSLEGKRIDLRFVGTFVLRRSIRLDPPYWASIALLLALGVVAALATGGEPDPVSWWQLVTHLTYTQLFAGVPHLGGVYWTLTYEVQFYLVLVLAMLGIQALAQRLGAGAATGIGYGVMLGVALVWGVEAFAPRLHPALFTTFWASFFVGVLSCQARTRGWARAALAVLVVVLLIGGSAHARFSAVTALLLLAVTTGAGGTWLALSALQRLGAVSYSLYLTHNPVSGAAFFLLRRAMPGGAAVEAVHLMIASLACLAVAWLFWRLIEVPAQAVARAVQSRPSAAATRARDRPRAPEPIADG</sequence>
<feature type="transmembrane region" description="Helical" evidence="2">
    <location>
        <begin position="186"/>
        <end position="208"/>
    </location>
</feature>
<evidence type="ECO:0000313" key="5">
    <source>
        <dbReference type="Proteomes" id="UP001597400"/>
    </source>
</evidence>